<reference evidence="6 7" key="1">
    <citation type="submission" date="2015-05" db="EMBL/GenBank/DDBJ databases">
        <title>Complete genome sequence of Corynebacterium epidermidicanis DSM 45586, isolated from the skin of a dog suffering from pruritus.</title>
        <authorList>
            <person name="Ruckert C."/>
            <person name="Albersmeier A."/>
            <person name="Winkler A."/>
            <person name="Tauch A."/>
        </authorList>
    </citation>
    <scope>NUCLEOTIDE SEQUENCE [LARGE SCALE GENOMIC DNA]</scope>
    <source>
        <strain evidence="6 7">DSM 45586</strain>
    </source>
</reference>
<name>A0A0G3GT78_9CORY</name>
<comment type="catalytic activity">
    <reaction evidence="4">
        <text>chorismate + L-glutamine = anthranilate + pyruvate + L-glutamate + H(+)</text>
        <dbReference type="Rhea" id="RHEA:21732"/>
        <dbReference type="ChEBI" id="CHEBI:15361"/>
        <dbReference type="ChEBI" id="CHEBI:15378"/>
        <dbReference type="ChEBI" id="CHEBI:16567"/>
        <dbReference type="ChEBI" id="CHEBI:29748"/>
        <dbReference type="ChEBI" id="CHEBI:29985"/>
        <dbReference type="ChEBI" id="CHEBI:58359"/>
        <dbReference type="EC" id="4.1.3.27"/>
    </reaction>
</comment>
<sequence>MILVDNFDSFTYNLVDALNCRTVVRNTIAPQALLDMSPELVVLSPGPGHPRDAGNLMSILATCLQEGVPVLGICLGFQAIVEHFGGTVQRCGPVHGMRSTLTGTPLFDGQSVARYHSLGATSVPAPLEALAWADGVVMAASAPGVLGLQFHPESILTTNGPAILNAAIKELS</sequence>
<dbReference type="CDD" id="cd01743">
    <property type="entry name" value="GATase1_Anthranilate_Synthase"/>
    <property type="match status" value="1"/>
</dbReference>
<keyword evidence="2" id="KW-0315">Glutamine amidotransferase</keyword>
<evidence type="ECO:0000256" key="2">
    <source>
        <dbReference type="ARBA" id="ARBA00022962"/>
    </source>
</evidence>
<evidence type="ECO:0000313" key="6">
    <source>
        <dbReference type="EMBL" id="AKK04329.1"/>
    </source>
</evidence>
<dbReference type="OrthoDB" id="9803598at2"/>
<dbReference type="InterPro" id="IPR029062">
    <property type="entry name" value="Class_I_gatase-like"/>
</dbReference>
<dbReference type="GO" id="GO:0002047">
    <property type="term" value="P:phenazine biosynthetic process"/>
    <property type="evidence" value="ECO:0007669"/>
    <property type="project" value="TreeGrafter"/>
</dbReference>
<proteinExistence type="predicted"/>
<evidence type="ECO:0000256" key="3">
    <source>
        <dbReference type="ARBA" id="ARBA00023239"/>
    </source>
</evidence>
<dbReference type="InterPro" id="IPR006221">
    <property type="entry name" value="TrpG/PapA_dom"/>
</dbReference>
<keyword evidence="7" id="KW-1185">Reference proteome</keyword>
<dbReference type="Gene3D" id="3.40.50.880">
    <property type="match status" value="1"/>
</dbReference>
<evidence type="ECO:0000259" key="5">
    <source>
        <dbReference type="Pfam" id="PF00117"/>
    </source>
</evidence>
<organism evidence="6 7">
    <name type="scientific">Corynebacterium epidermidicanis</name>
    <dbReference type="NCBI Taxonomy" id="1050174"/>
    <lineage>
        <taxon>Bacteria</taxon>
        <taxon>Bacillati</taxon>
        <taxon>Actinomycetota</taxon>
        <taxon>Actinomycetes</taxon>
        <taxon>Mycobacteriales</taxon>
        <taxon>Corynebacteriaceae</taxon>
        <taxon>Corynebacterium</taxon>
    </lineage>
</organism>
<protein>
    <recommendedName>
        <fullName evidence="1">anthranilate synthase</fullName>
        <ecNumber evidence="1">4.1.3.27</ecNumber>
    </recommendedName>
</protein>
<dbReference type="InterPro" id="IPR017926">
    <property type="entry name" value="GATASE"/>
</dbReference>
<dbReference type="RefSeq" id="WP_047241184.1">
    <property type="nucleotide sequence ID" value="NZ_CP011541.1"/>
</dbReference>
<dbReference type="Pfam" id="PF00117">
    <property type="entry name" value="GATase"/>
    <property type="match status" value="1"/>
</dbReference>
<dbReference type="GO" id="GO:0004049">
    <property type="term" value="F:anthranilate synthase activity"/>
    <property type="evidence" value="ECO:0007669"/>
    <property type="project" value="UniProtKB-EC"/>
</dbReference>
<dbReference type="PRINTS" id="PR00097">
    <property type="entry name" value="ANTSNTHASEII"/>
</dbReference>
<dbReference type="InterPro" id="IPR050472">
    <property type="entry name" value="Anth_synth/Amidotransfase"/>
</dbReference>
<dbReference type="PROSITE" id="PS51273">
    <property type="entry name" value="GATASE_TYPE_1"/>
    <property type="match status" value="1"/>
</dbReference>
<dbReference type="STRING" id="1050174.CEPID_12535"/>
<dbReference type="Proteomes" id="UP000035368">
    <property type="component" value="Chromosome"/>
</dbReference>
<accession>A0A0G3GT78</accession>
<dbReference type="PATRIC" id="fig|1050174.4.peg.2531"/>
<dbReference type="PANTHER" id="PTHR43418">
    <property type="entry name" value="MULTIFUNCTIONAL TRYPTOPHAN BIOSYNTHESIS PROTEIN-RELATED"/>
    <property type="match status" value="1"/>
</dbReference>
<dbReference type="EMBL" id="CP011541">
    <property type="protein sequence ID" value="AKK04329.1"/>
    <property type="molecule type" value="Genomic_DNA"/>
</dbReference>
<evidence type="ECO:0000313" key="7">
    <source>
        <dbReference type="Proteomes" id="UP000035368"/>
    </source>
</evidence>
<dbReference type="GO" id="GO:0005829">
    <property type="term" value="C:cytosol"/>
    <property type="evidence" value="ECO:0007669"/>
    <property type="project" value="TreeGrafter"/>
</dbReference>
<dbReference type="AlphaFoldDB" id="A0A0G3GT78"/>
<dbReference type="PANTHER" id="PTHR43418:SF2">
    <property type="entry name" value="BIFUNCTIONAL PROTEIN TRPGD"/>
    <property type="match status" value="1"/>
</dbReference>
<dbReference type="PRINTS" id="PR00096">
    <property type="entry name" value="GATASE"/>
</dbReference>
<dbReference type="SUPFAM" id="SSF52317">
    <property type="entry name" value="Class I glutamine amidotransferase-like"/>
    <property type="match status" value="1"/>
</dbReference>
<evidence type="ECO:0000256" key="1">
    <source>
        <dbReference type="ARBA" id="ARBA00012266"/>
    </source>
</evidence>
<evidence type="ECO:0000256" key="4">
    <source>
        <dbReference type="ARBA" id="ARBA00047683"/>
    </source>
</evidence>
<dbReference type="GO" id="GO:0004048">
    <property type="term" value="F:anthranilate phosphoribosyltransferase activity"/>
    <property type="evidence" value="ECO:0007669"/>
    <property type="project" value="TreeGrafter"/>
</dbReference>
<keyword evidence="3 6" id="KW-0456">Lyase</keyword>
<dbReference type="GO" id="GO:0000162">
    <property type="term" value="P:L-tryptophan biosynthetic process"/>
    <property type="evidence" value="ECO:0007669"/>
    <property type="project" value="TreeGrafter"/>
</dbReference>
<dbReference type="KEGG" id="cei:CEPID_12535"/>
<feature type="domain" description="Glutamine amidotransferase" evidence="5">
    <location>
        <begin position="3"/>
        <end position="167"/>
    </location>
</feature>
<dbReference type="EC" id="4.1.3.27" evidence="1"/>
<gene>
    <name evidence="6" type="ORF">CEPID_12535</name>
</gene>